<organism evidence="2 3">
    <name type="scientific">Methanolobus vulcani</name>
    <dbReference type="NCBI Taxonomy" id="38026"/>
    <lineage>
        <taxon>Archaea</taxon>
        <taxon>Methanobacteriati</taxon>
        <taxon>Methanobacteriota</taxon>
        <taxon>Stenosarchaea group</taxon>
        <taxon>Methanomicrobia</taxon>
        <taxon>Methanosarcinales</taxon>
        <taxon>Methanosarcinaceae</taxon>
        <taxon>Methanolobus</taxon>
    </lineage>
</organism>
<dbReference type="RefSeq" id="WP_091710713.1">
    <property type="nucleotide sequence ID" value="NZ_FNCA01000009.1"/>
</dbReference>
<gene>
    <name evidence="2" type="ORF">SAMN04488589_2431</name>
</gene>
<keyword evidence="3" id="KW-1185">Reference proteome</keyword>
<proteinExistence type="predicted"/>
<evidence type="ECO:0000313" key="3">
    <source>
        <dbReference type="Proteomes" id="UP000199259"/>
    </source>
</evidence>
<dbReference type="EMBL" id="FNCA01000009">
    <property type="protein sequence ID" value="SDG21306.1"/>
    <property type="molecule type" value="Genomic_DNA"/>
</dbReference>
<keyword evidence="1" id="KW-0812">Transmembrane</keyword>
<sequence>MRLQTWKIIAIFLLAIQLFISLQLSEWEIHAKSGFGELTFHIGLFMGLLLGVSVTKIADKYTKS</sequence>
<dbReference type="Proteomes" id="UP000199259">
    <property type="component" value="Unassembled WGS sequence"/>
</dbReference>
<evidence type="ECO:0000256" key="1">
    <source>
        <dbReference type="SAM" id="Phobius"/>
    </source>
</evidence>
<comment type="caution">
    <text evidence="2">The sequence shown here is derived from an EMBL/GenBank/DDBJ whole genome shotgun (WGS) entry which is preliminary data.</text>
</comment>
<dbReference type="OrthoDB" id="378354at2157"/>
<dbReference type="AlphaFoldDB" id="A0A7Z7FDJ7"/>
<evidence type="ECO:0000313" key="2">
    <source>
        <dbReference type="EMBL" id="SDG21306.1"/>
    </source>
</evidence>
<name>A0A7Z7FDJ7_9EURY</name>
<feature type="transmembrane region" description="Helical" evidence="1">
    <location>
        <begin position="39"/>
        <end position="58"/>
    </location>
</feature>
<protein>
    <submittedName>
        <fullName evidence="2">Uncharacterized protein</fullName>
    </submittedName>
</protein>
<keyword evidence="1" id="KW-1133">Transmembrane helix</keyword>
<keyword evidence="1" id="KW-0472">Membrane</keyword>
<reference evidence="2 3" key="1">
    <citation type="submission" date="2016-10" db="EMBL/GenBank/DDBJ databases">
        <authorList>
            <person name="Varghese N."/>
            <person name="Submissions S."/>
        </authorList>
    </citation>
    <scope>NUCLEOTIDE SEQUENCE [LARGE SCALE GENOMIC DNA]</scope>
    <source>
        <strain evidence="2 3">PL 12/M</strain>
    </source>
</reference>
<accession>A0A7Z7FDJ7</accession>